<keyword evidence="1" id="KW-0812">Transmembrane</keyword>
<protein>
    <submittedName>
        <fullName evidence="2">Uncharacterized protein</fullName>
    </submittedName>
</protein>
<keyword evidence="1" id="KW-0472">Membrane</keyword>
<evidence type="ECO:0000313" key="2">
    <source>
        <dbReference type="EMBL" id="TDX83084.1"/>
    </source>
</evidence>
<feature type="transmembrane region" description="Helical" evidence="1">
    <location>
        <begin position="36"/>
        <end position="56"/>
    </location>
</feature>
<name>A0A4R8I446_9FLAO</name>
<reference evidence="2 3" key="1">
    <citation type="submission" date="2019-03" db="EMBL/GenBank/DDBJ databases">
        <title>Genomic Encyclopedia of Type Strains, Phase III (KMG-III): the genomes of soil and plant-associated and newly described type strains.</title>
        <authorList>
            <person name="Whitman W."/>
        </authorList>
    </citation>
    <scope>NUCLEOTIDE SEQUENCE [LARGE SCALE GENOMIC DNA]</scope>
    <source>
        <strain evidence="2 3">CGMCC 1.12802</strain>
    </source>
</reference>
<gene>
    <name evidence="2" type="ORF">B0I22_3146</name>
</gene>
<evidence type="ECO:0000313" key="3">
    <source>
        <dbReference type="Proteomes" id="UP000295313"/>
    </source>
</evidence>
<dbReference type="AlphaFoldDB" id="A0A4R8I446"/>
<accession>A0A4R8I446</accession>
<evidence type="ECO:0000256" key="1">
    <source>
        <dbReference type="SAM" id="Phobius"/>
    </source>
</evidence>
<sequence length="62" mass="7149">MRQTQLFQVTKKLRQSRVLILFSNRKPIAKSNPPSANYILFTTLIPNIVKAFLIVFPTKSET</sequence>
<organism evidence="2 3">
    <name type="scientific">Epilithonimonas xixisoli</name>
    <dbReference type="NCBI Taxonomy" id="1476462"/>
    <lineage>
        <taxon>Bacteria</taxon>
        <taxon>Pseudomonadati</taxon>
        <taxon>Bacteroidota</taxon>
        <taxon>Flavobacteriia</taxon>
        <taxon>Flavobacteriales</taxon>
        <taxon>Weeksellaceae</taxon>
        <taxon>Chryseobacterium group</taxon>
        <taxon>Epilithonimonas</taxon>
    </lineage>
</organism>
<comment type="caution">
    <text evidence="2">The sequence shown here is derived from an EMBL/GenBank/DDBJ whole genome shotgun (WGS) entry which is preliminary data.</text>
</comment>
<dbReference type="EMBL" id="SOEO01000003">
    <property type="protein sequence ID" value="TDX83084.1"/>
    <property type="molecule type" value="Genomic_DNA"/>
</dbReference>
<dbReference type="Proteomes" id="UP000295313">
    <property type="component" value="Unassembled WGS sequence"/>
</dbReference>
<keyword evidence="3" id="KW-1185">Reference proteome</keyword>
<keyword evidence="1" id="KW-1133">Transmembrane helix</keyword>
<proteinExistence type="predicted"/>